<feature type="domain" description="AWS" evidence="20">
    <location>
        <begin position="118"/>
        <end position="173"/>
    </location>
</feature>
<feature type="compositionally biased region" description="Polar residues" evidence="16">
    <location>
        <begin position="621"/>
        <end position="634"/>
    </location>
</feature>
<feature type="region of interest" description="Disordered" evidence="16">
    <location>
        <begin position="738"/>
        <end position="868"/>
    </location>
</feature>
<dbReference type="InterPro" id="IPR006560">
    <property type="entry name" value="AWS_dom"/>
</dbReference>
<dbReference type="SUPFAM" id="SSF47676">
    <property type="entry name" value="Conserved domain common to transcription factors TFIIS, elongin A, CRSP70"/>
    <property type="match status" value="1"/>
</dbReference>
<evidence type="ECO:0000256" key="15">
    <source>
        <dbReference type="ARBA" id="ARBA00047545"/>
    </source>
</evidence>
<proteinExistence type="predicted"/>
<evidence type="ECO:0000256" key="1">
    <source>
        <dbReference type="ARBA" id="ARBA00003901"/>
    </source>
</evidence>
<comment type="subcellular location">
    <subcellularLocation>
        <location evidence="3">Chromosome</location>
    </subcellularLocation>
    <subcellularLocation>
        <location evidence="2">Nucleus</location>
    </subcellularLocation>
</comment>
<dbReference type="SUPFAM" id="SSF51045">
    <property type="entry name" value="WW domain"/>
    <property type="match status" value="1"/>
</dbReference>
<dbReference type="FunFam" id="2.170.270.10:FF:000033">
    <property type="entry name" value="Histone-lysine N-methyltransferase"/>
    <property type="match status" value="1"/>
</dbReference>
<evidence type="ECO:0000256" key="9">
    <source>
        <dbReference type="ARBA" id="ARBA00022679"/>
    </source>
</evidence>
<dbReference type="InterPro" id="IPR035441">
    <property type="entry name" value="TFIIS/LEDGF_dom_sf"/>
</dbReference>
<dbReference type="EC" id="2.1.1.359" evidence="4"/>
<feature type="domain" description="Post-SET" evidence="19">
    <location>
        <begin position="299"/>
        <end position="315"/>
    </location>
</feature>
<gene>
    <name evidence="21" type="ORF">N7515_002974</name>
</gene>
<evidence type="ECO:0000256" key="3">
    <source>
        <dbReference type="ARBA" id="ARBA00004286"/>
    </source>
</evidence>
<dbReference type="SUPFAM" id="SSF82199">
    <property type="entry name" value="SET domain"/>
    <property type="match status" value="1"/>
</dbReference>
<dbReference type="PROSITE" id="PS01159">
    <property type="entry name" value="WW_DOMAIN_1"/>
    <property type="match status" value="1"/>
</dbReference>
<dbReference type="Pfam" id="PF17907">
    <property type="entry name" value="AWS"/>
    <property type="match status" value="1"/>
</dbReference>
<dbReference type="Pfam" id="PF00856">
    <property type="entry name" value="SET"/>
    <property type="match status" value="1"/>
</dbReference>
<dbReference type="Pfam" id="PF08711">
    <property type="entry name" value="Med26"/>
    <property type="match status" value="1"/>
</dbReference>
<evidence type="ECO:0000259" key="19">
    <source>
        <dbReference type="PROSITE" id="PS50868"/>
    </source>
</evidence>
<evidence type="ECO:0000256" key="8">
    <source>
        <dbReference type="ARBA" id="ARBA00022603"/>
    </source>
</evidence>
<dbReference type="InterPro" id="IPR001214">
    <property type="entry name" value="SET_dom"/>
</dbReference>
<keyword evidence="6" id="KW-0158">Chromosome</keyword>
<dbReference type="InterPro" id="IPR025788">
    <property type="entry name" value="Set2_fungi"/>
</dbReference>
<keyword evidence="22" id="KW-1185">Reference proteome</keyword>
<dbReference type="GO" id="GO:0005634">
    <property type="term" value="C:nucleus"/>
    <property type="evidence" value="ECO:0007669"/>
    <property type="project" value="UniProtKB-SubCell"/>
</dbReference>
<dbReference type="OrthoDB" id="422362at2759"/>
<evidence type="ECO:0000256" key="7">
    <source>
        <dbReference type="ARBA" id="ARBA00022491"/>
    </source>
</evidence>
<evidence type="ECO:0000256" key="2">
    <source>
        <dbReference type="ARBA" id="ARBA00004123"/>
    </source>
</evidence>
<sequence>MSAHDSADSEPEPVQVNDADAPVKDDPSTNDETRTSSPYPKLESPSNSDESTMKSDVGEIVLKQEPGQPAKLSRSSRKVVSRPPPLFDHLPDSTQDALATFEQIPGCVYANKYMGYTEHAMECDCAEEWDAKLGKNIACGEDSDCINRATKIECAGECGCGADCQNQRFQKGQFAPVAVIKTEKKGFGLRAETNLDPGELIYEYVGEVVGEAQFRKRMRQYDEEGIKHFYFMSLNKGEFVDATKRGNLGRFCNHSCNPNCYVDKWVVGEKLRMGIFAERAVQAGEELVFNYNVDRYGADPQPCYCGEPMCTGFIGGRTQTERATKLSNATIEALGIDEADGWDTVVAKRPKKKKLEENDEEYVDSVQPKSLNEDSVTKVMAALVQCQDKWIAVKLLGRIQRCEDERVRSRVVRMHGYQILNSQLAQWKEDQNVVLQILDILDGFPRLTRNKIQDSKIEANIRPLITCEDERVAKKAAALLESWAGLEVAYRIPRKKRGKDARHAVNQFERRETRQQQPQRSPSHSPPPLQGASRGPSQQRRDQAMWGRQNRRRPMPLPEGWFAAEAEGRGVYYYSTTGATTWERPTLPALPARPTPAEHASRKQSNIALQSIIDDIMNSQEETPSDVRNSDTPSTPHPSADQTEAKPKDGEKWRKLPLEKQKRIYENTLFPIIKPIVDSYKNKIPRDDLKRFAKEISKKMVESDYKKNRVTDPTVMISAKHEKTVKGYCKSYFQKAAEKHAARAREKSQSAQSQGATTNTGTEEPNTDTKMSGDDTPAVDGASSPMPYDDLKRKRGSVTSFDGSMDGNSSPYKQQKSIPPPPPPPPPPAGAPMDYAGDYDMDNDMDNGGEEISPEHNAMEHSAMETGP</sequence>
<dbReference type="SMART" id="SM00456">
    <property type="entry name" value="WW"/>
    <property type="match status" value="1"/>
</dbReference>
<feature type="compositionally biased region" description="Basic and acidic residues" evidence="16">
    <location>
        <begin position="21"/>
        <end position="34"/>
    </location>
</feature>
<feature type="region of interest" description="Disordered" evidence="16">
    <location>
        <begin position="584"/>
        <end position="604"/>
    </location>
</feature>
<dbReference type="GO" id="GO:0005694">
    <property type="term" value="C:chromosome"/>
    <property type="evidence" value="ECO:0007669"/>
    <property type="project" value="UniProtKB-SubCell"/>
</dbReference>
<dbReference type="InterPro" id="IPR038190">
    <property type="entry name" value="SRI_sf"/>
</dbReference>
<feature type="compositionally biased region" description="Polar residues" evidence="16">
    <location>
        <begin position="749"/>
        <end position="770"/>
    </location>
</feature>
<evidence type="ECO:0000259" key="20">
    <source>
        <dbReference type="PROSITE" id="PS51215"/>
    </source>
</evidence>
<keyword evidence="13" id="KW-0539">Nucleus</keyword>
<evidence type="ECO:0000256" key="16">
    <source>
        <dbReference type="SAM" id="MobiDB-lite"/>
    </source>
</evidence>
<keyword evidence="8" id="KW-0489">Methyltransferase</keyword>
<dbReference type="Pfam" id="PF08236">
    <property type="entry name" value="SRI"/>
    <property type="match status" value="1"/>
</dbReference>
<dbReference type="InterPro" id="IPR003616">
    <property type="entry name" value="Post-SET_dom"/>
</dbReference>
<dbReference type="GeneID" id="81402888"/>
<reference evidence="21" key="2">
    <citation type="journal article" date="2023" name="IMA Fungus">
        <title>Comparative genomic study of the Penicillium genus elucidates a diverse pangenome and 15 lateral gene transfer events.</title>
        <authorList>
            <person name="Petersen C."/>
            <person name="Sorensen T."/>
            <person name="Nielsen M.R."/>
            <person name="Sondergaard T.E."/>
            <person name="Sorensen J.L."/>
            <person name="Fitzpatrick D.A."/>
            <person name="Frisvad J.C."/>
            <person name="Nielsen K.L."/>
        </authorList>
    </citation>
    <scope>NUCLEOTIDE SEQUENCE</scope>
    <source>
        <strain evidence="21">IBT 22155</strain>
    </source>
</reference>
<feature type="compositionally biased region" description="Basic and acidic residues" evidence="16">
    <location>
        <begin position="853"/>
        <end position="868"/>
    </location>
</feature>
<dbReference type="SMART" id="SM00570">
    <property type="entry name" value="AWS"/>
    <property type="match status" value="1"/>
</dbReference>
<dbReference type="PROSITE" id="PS50280">
    <property type="entry name" value="SET"/>
    <property type="match status" value="1"/>
</dbReference>
<dbReference type="InterPro" id="IPR046341">
    <property type="entry name" value="SET_dom_sf"/>
</dbReference>
<dbReference type="Gene3D" id="1.10.1740.100">
    <property type="entry name" value="Set2, Rpb1 interacting domain"/>
    <property type="match status" value="1"/>
</dbReference>
<evidence type="ECO:0000256" key="11">
    <source>
        <dbReference type="ARBA" id="ARBA00023015"/>
    </source>
</evidence>
<evidence type="ECO:0000256" key="4">
    <source>
        <dbReference type="ARBA" id="ARBA00012178"/>
    </source>
</evidence>
<dbReference type="InterPro" id="IPR044437">
    <property type="entry name" value="SETD2/Set2_SET"/>
</dbReference>
<dbReference type="CDD" id="cd00201">
    <property type="entry name" value="WW"/>
    <property type="match status" value="1"/>
</dbReference>
<dbReference type="FunFam" id="1.10.1740.100:FF:000002">
    <property type="entry name" value="Histone-lysine N-methyltransferase"/>
    <property type="match status" value="1"/>
</dbReference>
<evidence type="ECO:0000256" key="10">
    <source>
        <dbReference type="ARBA" id="ARBA00022691"/>
    </source>
</evidence>
<dbReference type="GO" id="GO:0006355">
    <property type="term" value="P:regulation of DNA-templated transcription"/>
    <property type="evidence" value="ECO:0007669"/>
    <property type="project" value="InterPro"/>
</dbReference>
<keyword evidence="7" id="KW-0678">Repressor</keyword>
<dbReference type="SMART" id="SM00508">
    <property type="entry name" value="PostSET"/>
    <property type="match status" value="1"/>
</dbReference>
<dbReference type="GO" id="GO:0032259">
    <property type="term" value="P:methylation"/>
    <property type="evidence" value="ECO:0007669"/>
    <property type="project" value="UniProtKB-KW"/>
</dbReference>
<dbReference type="InterPro" id="IPR013257">
    <property type="entry name" value="SRI"/>
</dbReference>
<feature type="domain" description="SET" evidence="18">
    <location>
        <begin position="175"/>
        <end position="292"/>
    </location>
</feature>
<protein>
    <recommendedName>
        <fullName evidence="5">Histone-lysine N-methyltransferase, H3 lysine-36 specific</fullName>
        <ecNumber evidence="4">2.1.1.359</ecNumber>
    </recommendedName>
    <alternativeName>
        <fullName evidence="14">SET domain-containing protein 2</fullName>
    </alternativeName>
</protein>
<comment type="function">
    <text evidence="1">Histone methyltransferase that trimethylates histone H3 'Lys-36' forming H3K36me3. Involved in transcription elongation as well as in transcription repression.</text>
</comment>
<evidence type="ECO:0000256" key="13">
    <source>
        <dbReference type="ARBA" id="ARBA00023242"/>
    </source>
</evidence>
<dbReference type="PROSITE" id="PS50020">
    <property type="entry name" value="WW_DOMAIN_2"/>
    <property type="match status" value="1"/>
</dbReference>
<keyword evidence="10" id="KW-0949">S-adenosyl-L-methionine</keyword>
<dbReference type="RefSeq" id="XP_056525831.1">
    <property type="nucleotide sequence ID" value="XM_056663718.1"/>
</dbReference>
<evidence type="ECO:0000256" key="12">
    <source>
        <dbReference type="ARBA" id="ARBA00023163"/>
    </source>
</evidence>
<keyword evidence="11" id="KW-0805">Transcription regulation</keyword>
<accession>A0A9W9HCQ1</accession>
<feature type="region of interest" description="Disordered" evidence="16">
    <location>
        <begin position="509"/>
        <end position="557"/>
    </location>
</feature>
<evidence type="ECO:0000256" key="6">
    <source>
        <dbReference type="ARBA" id="ARBA00022454"/>
    </source>
</evidence>
<dbReference type="SMART" id="SM00317">
    <property type="entry name" value="SET"/>
    <property type="match status" value="1"/>
</dbReference>
<dbReference type="InterPro" id="IPR001202">
    <property type="entry name" value="WW_dom"/>
</dbReference>
<evidence type="ECO:0000313" key="21">
    <source>
        <dbReference type="EMBL" id="KAJ5144187.1"/>
    </source>
</evidence>
<evidence type="ECO:0000259" key="17">
    <source>
        <dbReference type="PROSITE" id="PS50020"/>
    </source>
</evidence>
<dbReference type="PROSITE" id="PS50868">
    <property type="entry name" value="POST_SET"/>
    <property type="match status" value="1"/>
</dbReference>
<dbReference type="Proteomes" id="UP001149079">
    <property type="component" value="Unassembled WGS sequence"/>
</dbReference>
<feature type="compositionally biased region" description="Polar residues" evidence="16">
    <location>
        <begin position="797"/>
        <end position="817"/>
    </location>
</feature>
<reference evidence="21" key="1">
    <citation type="submission" date="2022-11" db="EMBL/GenBank/DDBJ databases">
        <authorList>
            <person name="Petersen C."/>
        </authorList>
    </citation>
    <scope>NUCLEOTIDE SEQUENCE</scope>
    <source>
        <strain evidence="21">IBT 22155</strain>
    </source>
</reference>
<evidence type="ECO:0000256" key="5">
    <source>
        <dbReference type="ARBA" id="ARBA00018028"/>
    </source>
</evidence>
<name>A0A9W9HCQ1_9EURO</name>
<dbReference type="PANTHER" id="PTHR22884">
    <property type="entry name" value="SET DOMAIN PROTEINS"/>
    <property type="match status" value="1"/>
</dbReference>
<dbReference type="InterPro" id="IPR017923">
    <property type="entry name" value="TFIIS_N"/>
</dbReference>
<feature type="domain" description="WW" evidence="17">
    <location>
        <begin position="555"/>
        <end position="587"/>
    </location>
</feature>
<feature type="region of interest" description="Disordered" evidence="16">
    <location>
        <begin position="621"/>
        <end position="650"/>
    </location>
</feature>
<feature type="compositionally biased region" description="Acidic residues" evidence="16">
    <location>
        <begin position="837"/>
        <end position="849"/>
    </location>
</feature>
<evidence type="ECO:0000313" key="22">
    <source>
        <dbReference type="Proteomes" id="UP001149079"/>
    </source>
</evidence>
<dbReference type="EMBL" id="JAPQKL010000002">
    <property type="protein sequence ID" value="KAJ5144187.1"/>
    <property type="molecule type" value="Genomic_DNA"/>
</dbReference>
<dbReference type="AlphaFoldDB" id="A0A9W9HCQ1"/>
<feature type="region of interest" description="Disordered" evidence="16">
    <location>
        <begin position="1"/>
        <end position="92"/>
    </location>
</feature>
<dbReference type="InterPro" id="IPR036020">
    <property type="entry name" value="WW_dom_sf"/>
</dbReference>
<comment type="caution">
    <text evidence="21">The sequence shown here is derived from an EMBL/GenBank/DDBJ whole genome shotgun (WGS) entry which is preliminary data.</text>
</comment>
<feature type="compositionally biased region" description="Basic and acidic residues" evidence="16">
    <location>
        <begin position="738"/>
        <end position="748"/>
    </location>
</feature>
<dbReference type="PROSITE" id="PS51215">
    <property type="entry name" value="AWS"/>
    <property type="match status" value="1"/>
</dbReference>
<dbReference type="GO" id="GO:0140955">
    <property type="term" value="F:histone H3K36 trimethyltransferase activity"/>
    <property type="evidence" value="ECO:0007669"/>
    <property type="project" value="UniProtKB-EC"/>
</dbReference>
<evidence type="ECO:0000259" key="18">
    <source>
        <dbReference type="PROSITE" id="PS50280"/>
    </source>
</evidence>
<evidence type="ECO:0000256" key="14">
    <source>
        <dbReference type="ARBA" id="ARBA00030091"/>
    </source>
</evidence>
<comment type="catalytic activity">
    <reaction evidence="15">
        <text>L-lysyl(36)-[histone H3] + 3 S-adenosyl-L-methionine = N(6),N(6),N(6)-trimethyl-L-lysyl(36)-[histone H3] + 3 S-adenosyl-L-homocysteine + 3 H(+)</text>
        <dbReference type="Rhea" id="RHEA:60324"/>
        <dbReference type="Rhea" id="RHEA-COMP:9785"/>
        <dbReference type="Rhea" id="RHEA-COMP:15536"/>
        <dbReference type="ChEBI" id="CHEBI:15378"/>
        <dbReference type="ChEBI" id="CHEBI:29969"/>
        <dbReference type="ChEBI" id="CHEBI:57856"/>
        <dbReference type="ChEBI" id="CHEBI:59789"/>
        <dbReference type="ChEBI" id="CHEBI:61961"/>
        <dbReference type="EC" id="2.1.1.359"/>
    </reaction>
</comment>
<dbReference type="CDD" id="cd19172">
    <property type="entry name" value="SET_SETD2"/>
    <property type="match status" value="1"/>
</dbReference>
<dbReference type="Gene3D" id="2.20.70.10">
    <property type="match status" value="1"/>
</dbReference>
<organism evidence="21 22">
    <name type="scientific">Penicillium bovifimosum</name>
    <dbReference type="NCBI Taxonomy" id="126998"/>
    <lineage>
        <taxon>Eukaryota</taxon>
        <taxon>Fungi</taxon>
        <taxon>Dikarya</taxon>
        <taxon>Ascomycota</taxon>
        <taxon>Pezizomycotina</taxon>
        <taxon>Eurotiomycetes</taxon>
        <taxon>Eurotiomycetidae</taxon>
        <taxon>Eurotiales</taxon>
        <taxon>Aspergillaceae</taxon>
        <taxon>Penicillium</taxon>
    </lineage>
</organism>
<keyword evidence="9" id="KW-0808">Transferase</keyword>
<keyword evidence="12" id="KW-0804">Transcription</keyword>
<feature type="compositionally biased region" description="Low complexity" evidence="16">
    <location>
        <begin position="584"/>
        <end position="597"/>
    </location>
</feature>
<dbReference type="InterPro" id="IPR050777">
    <property type="entry name" value="SET2_Histone-Lys_MeTrsfase"/>
</dbReference>
<dbReference type="Gene3D" id="2.170.270.10">
    <property type="entry name" value="SET domain"/>
    <property type="match status" value="1"/>
</dbReference>
<feature type="compositionally biased region" description="Pro residues" evidence="16">
    <location>
        <begin position="818"/>
        <end position="830"/>
    </location>
</feature>
<dbReference type="PROSITE" id="PS51568">
    <property type="entry name" value="SAM_MT43_SET2_1"/>
    <property type="match status" value="1"/>
</dbReference>